<dbReference type="CDD" id="cd06225">
    <property type="entry name" value="HAMP"/>
    <property type="match status" value="1"/>
</dbReference>
<dbReference type="PROSITE" id="PS50111">
    <property type="entry name" value="CHEMOTAXIS_TRANSDUC_2"/>
    <property type="match status" value="1"/>
</dbReference>
<evidence type="ECO:0000313" key="11">
    <source>
        <dbReference type="EMBL" id="WNC15864.1"/>
    </source>
</evidence>
<dbReference type="SMART" id="SM00283">
    <property type="entry name" value="MA"/>
    <property type="match status" value="1"/>
</dbReference>
<dbReference type="Gene3D" id="6.10.340.10">
    <property type="match status" value="1"/>
</dbReference>
<evidence type="ECO:0000256" key="7">
    <source>
        <dbReference type="SAM" id="Coils"/>
    </source>
</evidence>
<keyword evidence="12" id="KW-1185">Reference proteome</keyword>
<evidence type="ECO:0000256" key="8">
    <source>
        <dbReference type="SAM" id="Phobius"/>
    </source>
</evidence>
<keyword evidence="8" id="KW-1133">Transmembrane helix</keyword>
<reference evidence="11 12" key="1">
    <citation type="submission" date="2023-09" db="EMBL/GenBank/DDBJ databases">
        <title>Complete Genome and Methylome dissection of Bacillus brevis NEB573 original source of BbsI restriction endonuclease.</title>
        <authorList>
            <person name="Fomenkov A."/>
            <person name="Roberts R.D."/>
        </authorList>
    </citation>
    <scope>NUCLEOTIDE SEQUENCE [LARGE SCALE GENOMIC DNA]</scope>
    <source>
        <strain evidence="11 12">NEB573</strain>
    </source>
</reference>
<protein>
    <submittedName>
        <fullName evidence="11">HAMP domain-containing methyl-accepting chemotaxis protein</fullName>
    </submittedName>
</protein>
<dbReference type="Proteomes" id="UP001256827">
    <property type="component" value="Chromosome"/>
</dbReference>
<evidence type="ECO:0000256" key="6">
    <source>
        <dbReference type="PROSITE-ProRule" id="PRU00284"/>
    </source>
</evidence>
<gene>
    <name evidence="11" type="ORF">RGB73_05895</name>
</gene>
<dbReference type="PANTHER" id="PTHR32089">
    <property type="entry name" value="METHYL-ACCEPTING CHEMOTAXIS PROTEIN MCPB"/>
    <property type="match status" value="1"/>
</dbReference>
<evidence type="ECO:0000256" key="4">
    <source>
        <dbReference type="ARBA" id="ARBA00023224"/>
    </source>
</evidence>
<accession>A0ABY9T6Z6</accession>
<evidence type="ECO:0000256" key="1">
    <source>
        <dbReference type="ARBA" id="ARBA00004236"/>
    </source>
</evidence>
<dbReference type="SMART" id="SM00304">
    <property type="entry name" value="HAMP"/>
    <property type="match status" value="1"/>
</dbReference>
<dbReference type="Pfam" id="PF12729">
    <property type="entry name" value="4HB_MCP_1"/>
    <property type="match status" value="1"/>
</dbReference>
<dbReference type="CDD" id="cd11386">
    <property type="entry name" value="MCP_signal"/>
    <property type="match status" value="1"/>
</dbReference>
<keyword evidence="2" id="KW-1003">Cell membrane</keyword>
<feature type="coiled-coil region" evidence="7">
    <location>
        <begin position="432"/>
        <end position="459"/>
    </location>
</feature>
<organism evidence="11 12">
    <name type="scientific">Brevibacillus brevis</name>
    <name type="common">Bacillus brevis</name>
    <dbReference type="NCBI Taxonomy" id="1393"/>
    <lineage>
        <taxon>Bacteria</taxon>
        <taxon>Bacillati</taxon>
        <taxon>Bacillota</taxon>
        <taxon>Bacilli</taxon>
        <taxon>Bacillales</taxon>
        <taxon>Paenibacillaceae</taxon>
        <taxon>Brevibacillus</taxon>
    </lineage>
</organism>
<feature type="domain" description="HAMP" evidence="10">
    <location>
        <begin position="205"/>
        <end position="258"/>
    </location>
</feature>
<dbReference type="SUPFAM" id="SSF58104">
    <property type="entry name" value="Methyl-accepting chemotaxis protein (MCP) signaling domain"/>
    <property type="match status" value="1"/>
</dbReference>
<feature type="domain" description="Methyl-accepting transducer" evidence="9">
    <location>
        <begin position="277"/>
        <end position="513"/>
    </location>
</feature>
<evidence type="ECO:0000259" key="9">
    <source>
        <dbReference type="PROSITE" id="PS50111"/>
    </source>
</evidence>
<dbReference type="InterPro" id="IPR004089">
    <property type="entry name" value="MCPsignal_dom"/>
</dbReference>
<dbReference type="PANTHER" id="PTHR32089:SF112">
    <property type="entry name" value="LYSOZYME-LIKE PROTEIN-RELATED"/>
    <property type="match status" value="1"/>
</dbReference>
<dbReference type="InterPro" id="IPR024478">
    <property type="entry name" value="HlyB_4HB_MCP"/>
</dbReference>
<proteinExistence type="inferred from homology"/>
<comment type="subcellular location">
    <subcellularLocation>
        <location evidence="1">Cell membrane</location>
    </subcellularLocation>
</comment>
<dbReference type="Gene3D" id="1.10.287.950">
    <property type="entry name" value="Methyl-accepting chemotaxis protein"/>
    <property type="match status" value="1"/>
</dbReference>
<dbReference type="RefSeq" id="WP_310770019.1">
    <property type="nucleotide sequence ID" value="NZ_CP134050.1"/>
</dbReference>
<dbReference type="InterPro" id="IPR003660">
    <property type="entry name" value="HAMP_dom"/>
</dbReference>
<evidence type="ECO:0000256" key="3">
    <source>
        <dbReference type="ARBA" id="ARBA00023136"/>
    </source>
</evidence>
<keyword evidence="3 8" id="KW-0472">Membrane</keyword>
<evidence type="ECO:0000313" key="12">
    <source>
        <dbReference type="Proteomes" id="UP001256827"/>
    </source>
</evidence>
<keyword evidence="4 6" id="KW-0807">Transducer</keyword>
<dbReference type="EMBL" id="CP134050">
    <property type="protein sequence ID" value="WNC15864.1"/>
    <property type="molecule type" value="Genomic_DNA"/>
</dbReference>
<sequence>MKRSVGAKLFAAFACMLIVMAALGWMGWRTEEQINGKAEEINGSWLPKTSAILNVKYETEHFFALQLQYAMTDDLSKKNIVKGEADQTLERIQQQFDAYGSYPQSEEEKKYFQSLKASWSNYLASYQTLVEQSGEVKTADLLREADTMFQVTEGYLDNLVRLSEEGAAKATAQAALLHETGRRDTVISLAAALGISLVLSVVLTRHIRRPLLAVVDTVKLISAGRLGEGELIVKNRDEIGELAGHVHEMRGKLREFAVQVNETARHVTHSSEQVSGHAQETLSASNQIAIAMEQISAGSQVTVAGAEESAKAMEEMAVGIQRVAESTASLAERSVQAEQDASGGLSALGKATEQMNAITAAADESVTAIRQLGESSQSIQQIVEMITQIASQTNLLALNAAIEAARAGEQGRGFAVVAEEVRGLAERSDHFAKQIADLIRRVQDEAEEAAATMQSMSGDIHRGAAVVKEAETAFEQIAHGMSLIASEVQEVSAVAEEMSASVEELTATFAQTAHVVKGGAEQTHRIAEATQIQVQSCEEVTASTRSLEKQAEKLKRVVGWFQLEPGKME</sequence>
<dbReference type="PRINTS" id="PR00260">
    <property type="entry name" value="CHEMTRNSDUCR"/>
</dbReference>
<keyword evidence="7" id="KW-0175">Coiled coil</keyword>
<keyword evidence="8" id="KW-0812">Transmembrane</keyword>
<feature type="transmembrane region" description="Helical" evidence="8">
    <location>
        <begin position="9"/>
        <end position="28"/>
    </location>
</feature>
<dbReference type="InterPro" id="IPR004090">
    <property type="entry name" value="Chemotax_Me-accpt_rcpt"/>
</dbReference>
<evidence type="ECO:0000256" key="2">
    <source>
        <dbReference type="ARBA" id="ARBA00022475"/>
    </source>
</evidence>
<evidence type="ECO:0000259" key="10">
    <source>
        <dbReference type="PROSITE" id="PS50885"/>
    </source>
</evidence>
<comment type="similarity">
    <text evidence="5">Belongs to the methyl-accepting chemotaxis (MCP) protein family.</text>
</comment>
<dbReference type="PROSITE" id="PS50885">
    <property type="entry name" value="HAMP"/>
    <property type="match status" value="1"/>
</dbReference>
<dbReference type="Pfam" id="PF00015">
    <property type="entry name" value="MCPsignal"/>
    <property type="match status" value="1"/>
</dbReference>
<evidence type="ECO:0000256" key="5">
    <source>
        <dbReference type="ARBA" id="ARBA00029447"/>
    </source>
</evidence>
<name>A0ABY9T6Z6_BREBE</name>